<accession>H6L1Y4</accession>
<name>H6L1Y4_SAPGL</name>
<dbReference type="Proteomes" id="UP000007519">
    <property type="component" value="Chromosome"/>
</dbReference>
<evidence type="ECO:0000313" key="2">
    <source>
        <dbReference type="Proteomes" id="UP000007519"/>
    </source>
</evidence>
<sequence length="296" mass="34880">MLLLSLLIFGLFWGQTVSAQLDIENCQFLPDLKSCTTLVFMPAYDTAQHHSYRQLIEREWRLTPIKFVSYREYLQYKNKKGYAYLLFGDDKINNASQRSSYVYLELWLWANAQKKRMARMELYPDAQTSKDPSLIYDYRFHTEGHIFNWSEGMLKNYLQQIQDHLLRGQKRSGFRPGPAKAELKALKTDTLFVPDYVLKEFNTYWEAKGTQSAQELMAKYPHPYKIVSNKELSKQILACPEGKKIYYLLFVRSNSDKYVSVVEGQSGDILYSRLRPLQFNLRPKDLQRLAKKVNKF</sequence>
<reference evidence="1 2" key="1">
    <citation type="journal article" date="2012" name="Stand. Genomic Sci.">
        <title>Complete genome sequencing and analysis of Saprospira grandis str. Lewin, a predatory marine bacterium.</title>
        <authorList>
            <person name="Saw J.H."/>
            <person name="Yuryev A."/>
            <person name="Kanbe M."/>
            <person name="Hou S."/>
            <person name="Young A.G."/>
            <person name="Aizawa S."/>
            <person name="Alam M."/>
        </authorList>
    </citation>
    <scope>NUCLEOTIDE SEQUENCE [LARGE SCALE GENOMIC DNA]</scope>
    <source>
        <strain evidence="1 2">Lewin</strain>
    </source>
</reference>
<dbReference type="HOGENOM" id="CLU_882142_0_0_10"/>
<proteinExistence type="predicted"/>
<evidence type="ECO:0000313" key="1">
    <source>
        <dbReference type="EMBL" id="AFC23521.1"/>
    </source>
</evidence>
<dbReference type="OrthoDB" id="668115at2"/>
<dbReference type="KEGG" id="sgn:SGRA_0783"/>
<dbReference type="AlphaFoldDB" id="H6L1Y4"/>
<gene>
    <name evidence="1" type="ordered locus">SGRA_0783</name>
</gene>
<keyword evidence="2" id="KW-1185">Reference proteome</keyword>
<protein>
    <submittedName>
        <fullName evidence="1">Uncharacterized protein</fullName>
    </submittedName>
</protein>
<dbReference type="EMBL" id="CP002831">
    <property type="protein sequence ID" value="AFC23521.1"/>
    <property type="molecule type" value="Genomic_DNA"/>
</dbReference>
<dbReference type="RefSeq" id="WP_015691175.1">
    <property type="nucleotide sequence ID" value="NC_016940.1"/>
</dbReference>
<organism evidence="1 2">
    <name type="scientific">Saprospira grandis (strain Lewin)</name>
    <dbReference type="NCBI Taxonomy" id="984262"/>
    <lineage>
        <taxon>Bacteria</taxon>
        <taxon>Pseudomonadati</taxon>
        <taxon>Bacteroidota</taxon>
        <taxon>Saprospiria</taxon>
        <taxon>Saprospirales</taxon>
        <taxon>Saprospiraceae</taxon>
        <taxon>Saprospira</taxon>
    </lineage>
</organism>
<dbReference type="eggNOG" id="ENOG502Z80H">
    <property type="taxonomic scope" value="Bacteria"/>
</dbReference>